<keyword evidence="1" id="KW-0227">DNA damage</keyword>
<proteinExistence type="predicted"/>
<dbReference type="PANTHER" id="PTHR32182">
    <property type="entry name" value="DNA REPLICATION AND REPAIR PROTEIN RECF"/>
    <property type="match status" value="1"/>
</dbReference>
<keyword evidence="2" id="KW-0234">DNA repair</keyword>
<organism evidence="4 5">
    <name type="scientific">Cryobacterium mannosilyticum</name>
    <dbReference type="NCBI Taxonomy" id="1259190"/>
    <lineage>
        <taxon>Bacteria</taxon>
        <taxon>Bacillati</taxon>
        <taxon>Actinomycetota</taxon>
        <taxon>Actinomycetes</taxon>
        <taxon>Micrococcales</taxon>
        <taxon>Microbacteriaceae</taxon>
        <taxon>Cryobacterium</taxon>
    </lineage>
</organism>
<sequence length="1130" mass="124714">MTMLEMTGLDDSLEPGAQPAANGPIHVGQWRLARVELLNWGTFGGHHRIDVARTGHLFTGASGSGKSSLLDAIGTVLTPDKWLRFNAAAQDSTSRNDDRTLVSYVRGAWSKEADETLDRAVSTYLRKTATWSGILLRFENERDAPVTLARLFHLRGSSVDKADLKDACFIDRVDVSLLDFREHVASGIEARRIKSAWPNAVVTTTGSHAPFYSRLRRLLGIGSLNALHLLHKTQSAKNLGSLDQLFRDFMLDEPATFARAKNAVEQFGELNQAHQHVVELRRQAEHLKTLETSIAGYESAATAGAEADRLSDLIDPFQNRLTLRLAEDERGLLRSEQARAVDDARTTDASLAEAAELLRAAERRALQLGGSDAAQMQERVNDAVKDAAATATRWSRFAEELAGVGVDGAPTNGEEFAELVESSRRALAETAPAAAHEHGDYEQYSAAKRELAAIDGELTEMRTRKSNLPAALLLARKRLAEELGVTESALPFAGELIEVLPEFADWSGAIERVLFPIASALLVRDDHLPEVRRRVEARNLGARLVFEAVPAVADQPRAARTSRSLLHRIRVSDGPFHDWLQARVAAEFDFACVDSPDELDTVDRGVTIGGQVKKSARRYEKNDRHRIDDRSQWILGADNEAKVDLLLTRRRDAERRRDEAGVRLAQADAAKTAAIRRRTVLERVVGQEWAELDRAAADELVRARNRQLEALTTGNTELQDALGLEKQARESRQGADARAREAALRVSQVNATLATVDALIADLLLRAQDQPGVMGESDVARLETRYRSVQRKIDRGNIGEVGRKVSEVLHKESSAAQALLRRAESDFIAGASAFKAKWAAASGDLTISIDDRAGYRALLSGILERGLPEHEGNFLKLLRDKSRDLIGHLASDIRDAPKLIADRIDPVNASLGRSRFDVERYLRIEVKTRRTPEVLQFMADLKTVVDGAWGEDTLAAAEQRFAVLNRLMQRLASSENADLAWSRRCLDTRQHVTFMAHEVDLAGRTVNVHDSSAGLSGGQRQKLVIFCLAAALRYQLAADEDELPSYATIILDEAFDKADSRYTRMAMDVFVEFGFHMILATPEKLLQTIEPYVGGITSITNASRKDSRTAAVIYRTEDAPPGPAPDRAER</sequence>
<accession>A0A4R8W135</accession>
<name>A0A4R8W135_9MICO</name>
<evidence type="ECO:0000313" key="5">
    <source>
        <dbReference type="Proteomes" id="UP000297643"/>
    </source>
</evidence>
<dbReference type="SUPFAM" id="SSF52540">
    <property type="entry name" value="P-loop containing nucleoside triphosphate hydrolases"/>
    <property type="match status" value="1"/>
</dbReference>
<dbReference type="Pfam" id="PF13555">
    <property type="entry name" value="AAA_29"/>
    <property type="match status" value="1"/>
</dbReference>
<comment type="caution">
    <text evidence="4">The sequence shown here is derived from an EMBL/GenBank/DDBJ whole genome shotgun (WGS) entry which is preliminary data.</text>
</comment>
<evidence type="ECO:0000256" key="2">
    <source>
        <dbReference type="ARBA" id="ARBA00023204"/>
    </source>
</evidence>
<dbReference type="GO" id="GO:0006302">
    <property type="term" value="P:double-strand break repair"/>
    <property type="evidence" value="ECO:0007669"/>
    <property type="project" value="TreeGrafter"/>
</dbReference>
<evidence type="ECO:0008006" key="6">
    <source>
        <dbReference type="Google" id="ProtNLM"/>
    </source>
</evidence>
<dbReference type="Pfam" id="PF13558">
    <property type="entry name" value="SbcC_Walker_B"/>
    <property type="match status" value="1"/>
</dbReference>
<dbReference type="GO" id="GO:0000731">
    <property type="term" value="P:DNA synthesis involved in DNA repair"/>
    <property type="evidence" value="ECO:0007669"/>
    <property type="project" value="TreeGrafter"/>
</dbReference>
<gene>
    <name evidence="4" type="ORF">E3O32_15200</name>
</gene>
<dbReference type="Gene3D" id="3.40.50.300">
    <property type="entry name" value="P-loop containing nucleotide triphosphate hydrolases"/>
    <property type="match status" value="1"/>
</dbReference>
<dbReference type="EMBL" id="SOFM01000046">
    <property type="protein sequence ID" value="TFC00497.1"/>
    <property type="molecule type" value="Genomic_DNA"/>
</dbReference>
<dbReference type="PANTHER" id="PTHR32182:SF0">
    <property type="entry name" value="DNA REPLICATION AND REPAIR PROTEIN RECF"/>
    <property type="match status" value="1"/>
</dbReference>
<keyword evidence="5" id="KW-1185">Reference proteome</keyword>
<protein>
    <recommendedName>
        <fullName evidence="6">ATP-binding protein</fullName>
    </recommendedName>
</protein>
<dbReference type="Proteomes" id="UP000297643">
    <property type="component" value="Unassembled WGS sequence"/>
</dbReference>
<evidence type="ECO:0000256" key="3">
    <source>
        <dbReference type="ARBA" id="ARBA00023236"/>
    </source>
</evidence>
<evidence type="ECO:0000313" key="4">
    <source>
        <dbReference type="EMBL" id="TFC00497.1"/>
    </source>
</evidence>
<dbReference type="AlphaFoldDB" id="A0A4R8W135"/>
<dbReference type="RefSeq" id="WP_134510674.1">
    <property type="nucleotide sequence ID" value="NZ_SOFM01000046.1"/>
</dbReference>
<evidence type="ECO:0000256" key="1">
    <source>
        <dbReference type="ARBA" id="ARBA00022763"/>
    </source>
</evidence>
<dbReference type="InterPro" id="IPR027417">
    <property type="entry name" value="P-loop_NTPase"/>
</dbReference>
<keyword evidence="3" id="KW-0742">SOS response</keyword>
<reference evidence="4 5" key="1">
    <citation type="submission" date="2019-03" db="EMBL/GenBank/DDBJ databases">
        <title>Genomics of glacier-inhabiting Cryobacterium strains.</title>
        <authorList>
            <person name="Liu Q."/>
            <person name="Xin Y.-H."/>
        </authorList>
    </citation>
    <scope>NUCLEOTIDE SEQUENCE [LARGE SCALE GENOMIC DNA]</scope>
    <source>
        <strain evidence="4 5">RHLT2-21</strain>
    </source>
</reference>
<dbReference type="GO" id="GO:0009432">
    <property type="term" value="P:SOS response"/>
    <property type="evidence" value="ECO:0007669"/>
    <property type="project" value="UniProtKB-KW"/>
</dbReference>